<gene>
    <name evidence="1" type="ORF">B9Z65_3288</name>
</gene>
<dbReference type="STRING" id="40998.A0A2P7ZXY4"/>
<dbReference type="Proteomes" id="UP000243723">
    <property type="component" value="Unassembled WGS sequence"/>
</dbReference>
<protein>
    <submittedName>
        <fullName evidence="1">Peroxisomal membrane protein PEX17</fullName>
    </submittedName>
</protein>
<dbReference type="PANTHER" id="PTHR39214:SF1">
    <property type="entry name" value="MICROBODY (PEROXISOME) BIOGENESIS PROTEIN PEROXIN 8 (EUROFUNG)"/>
    <property type="match status" value="1"/>
</dbReference>
<dbReference type="Pfam" id="PF26001">
    <property type="entry name" value="Pex8"/>
    <property type="match status" value="1"/>
</dbReference>
<organism evidence="1 2">
    <name type="scientific">Elsinoe australis</name>
    <dbReference type="NCBI Taxonomy" id="40998"/>
    <lineage>
        <taxon>Eukaryota</taxon>
        <taxon>Fungi</taxon>
        <taxon>Dikarya</taxon>
        <taxon>Ascomycota</taxon>
        <taxon>Pezizomycotina</taxon>
        <taxon>Dothideomycetes</taxon>
        <taxon>Dothideomycetidae</taxon>
        <taxon>Myriangiales</taxon>
        <taxon>Elsinoaceae</taxon>
        <taxon>Elsinoe</taxon>
    </lineage>
</organism>
<sequence>MSTDRLLSTLLRALQTHSDQQDTPRILGTAASLLTSLNNPLNVSLLVSQVLHSPALWTRPDGLRFCLTFMGVYHSAVKRVIQGDIDEAERKSNHKPHRRFPVEARIPLTAWARAVIQGADDRSPRSRHLLVLGGILVGLGLDGDDFATASVRTMVQEAFIKAANLSLHDRNEDELGRQAVVLSMNHAFPYLSDFERARIDYDELLPPLMHSLLHSQEGLRSGYFLQVIDTEVRQASGTRFNWSASSRSFQQVQRMLSTPLVASMGALSRLIAHTAENVKDSWLVSSMVDDVAEFSANMYKSWRQNKLSGIHVSEEEQFLSAEARRTTLPELWRLLRSTLFALVIVLRSGVGRLLADRTLGSDAVAPQIAAQSLRSLHDLNFIFARLSNSAFSQYTFVHLTCIDVLNAYPTPALNFLKSIAPSEAGKIPQHPLERTSDLFFLNTAEHFTLCIPPADADLLLINASIPYLTADPTPELIPIFEAAHSVMLAVLSAPQNAEIASRHLPFYVDALFKVFPQNLSARQFRLAFRNLVKVVSPPHAVAQQQPMLAAILLDLVHERAINAPAMPLPPSALHGPQASENGPPLSEQAALILTLLDALPFIEIGLLEEWLPMLPGLMHGVHDERMREECIKQLWNTMVGGAMDAERSQVCVGWWTTGGGMEAVLYGAQASQYSMAGALPVMNVAKM</sequence>
<evidence type="ECO:0000313" key="2">
    <source>
        <dbReference type="Proteomes" id="UP000243723"/>
    </source>
</evidence>
<reference evidence="1 2" key="1">
    <citation type="submission" date="2017-05" db="EMBL/GenBank/DDBJ databases">
        <title>Draft genome sequence of Elsinoe australis.</title>
        <authorList>
            <person name="Cheng Q."/>
        </authorList>
    </citation>
    <scope>NUCLEOTIDE SEQUENCE [LARGE SCALE GENOMIC DNA]</scope>
    <source>
        <strain evidence="1 2">NL1</strain>
    </source>
</reference>
<name>A0A2P7ZXY4_9PEZI</name>
<proteinExistence type="predicted"/>
<keyword evidence="2" id="KW-1185">Reference proteome</keyword>
<dbReference type="OrthoDB" id="2357318at2759"/>
<comment type="caution">
    <text evidence="1">The sequence shown here is derived from an EMBL/GenBank/DDBJ whole genome shotgun (WGS) entry which is preliminary data.</text>
</comment>
<dbReference type="AlphaFoldDB" id="A0A2P7ZXY4"/>
<dbReference type="EMBL" id="NHZQ01000102">
    <property type="protein sequence ID" value="PSK53088.1"/>
    <property type="molecule type" value="Genomic_DNA"/>
</dbReference>
<accession>A0A2P7ZXY4</accession>
<dbReference type="InterPro" id="IPR055334">
    <property type="entry name" value="PEX8-like"/>
</dbReference>
<dbReference type="PANTHER" id="PTHR39214">
    <property type="entry name" value="MICROBODY (PEROXISOME) BIOGENESIS PROTEIN PEROXIN 8 (EUROFUNG)"/>
    <property type="match status" value="1"/>
</dbReference>
<evidence type="ECO:0000313" key="1">
    <source>
        <dbReference type="EMBL" id="PSK53088.1"/>
    </source>
</evidence>